<dbReference type="InterPro" id="IPR027417">
    <property type="entry name" value="P-loop_NTPase"/>
</dbReference>
<feature type="compositionally biased region" description="Basic and acidic residues" evidence="5">
    <location>
        <begin position="575"/>
        <end position="585"/>
    </location>
</feature>
<evidence type="ECO:0000256" key="5">
    <source>
        <dbReference type="SAM" id="MobiDB-lite"/>
    </source>
</evidence>
<dbReference type="GeneID" id="37026581"/>
<dbReference type="GO" id="GO:0003924">
    <property type="term" value="F:GTPase activity"/>
    <property type="evidence" value="ECO:0007669"/>
    <property type="project" value="InterPro"/>
</dbReference>
<protein>
    <recommendedName>
        <fullName evidence="4">Guanine nucleotide-binding protein-like 1</fullName>
    </recommendedName>
</protein>
<dbReference type="Proteomes" id="UP000245884">
    <property type="component" value="Unassembled WGS sequence"/>
</dbReference>
<feature type="compositionally biased region" description="Acidic residues" evidence="5">
    <location>
        <begin position="632"/>
        <end position="651"/>
    </location>
</feature>
<dbReference type="OrthoDB" id="61815at2759"/>
<evidence type="ECO:0000256" key="4">
    <source>
        <dbReference type="ARBA" id="ARBA00039902"/>
    </source>
</evidence>
<dbReference type="Gene3D" id="3.40.50.300">
    <property type="entry name" value="P-loop containing nucleotide triphosphate hydrolases"/>
    <property type="match status" value="1"/>
</dbReference>
<reference evidence="7 8" key="1">
    <citation type="journal article" date="2018" name="Mol. Biol. Evol.">
        <title>Broad Genomic Sampling Reveals a Smut Pathogenic Ancestry of the Fungal Clade Ustilaginomycotina.</title>
        <authorList>
            <person name="Kijpornyongpan T."/>
            <person name="Mondo S.J."/>
            <person name="Barry K."/>
            <person name="Sandor L."/>
            <person name="Lee J."/>
            <person name="Lipzen A."/>
            <person name="Pangilinan J."/>
            <person name="LaButti K."/>
            <person name="Hainaut M."/>
            <person name="Henrissat B."/>
            <person name="Grigoriev I.V."/>
            <person name="Spatafora J.W."/>
            <person name="Aime M.C."/>
        </authorList>
    </citation>
    <scope>NUCLEOTIDE SEQUENCE [LARGE SCALE GENOMIC DNA]</scope>
    <source>
        <strain evidence="7 8">MCA 5214</strain>
    </source>
</reference>
<dbReference type="EMBL" id="KZ819669">
    <property type="protein sequence ID" value="PWN27226.1"/>
    <property type="molecule type" value="Genomic_DNA"/>
</dbReference>
<feature type="region of interest" description="Disordered" evidence="5">
    <location>
        <begin position="1"/>
        <end position="43"/>
    </location>
</feature>
<dbReference type="RefSeq" id="XP_025361838.1">
    <property type="nucleotide sequence ID" value="XM_025504758.1"/>
</dbReference>
<evidence type="ECO:0000256" key="1">
    <source>
        <dbReference type="ARBA" id="ARBA00022741"/>
    </source>
</evidence>
<dbReference type="Pfam" id="PF01926">
    <property type="entry name" value="MMR_HSR1"/>
    <property type="match status" value="1"/>
</dbReference>
<dbReference type="GO" id="GO:0005525">
    <property type="term" value="F:GTP binding"/>
    <property type="evidence" value="ECO:0007669"/>
    <property type="project" value="UniProtKB-KW"/>
</dbReference>
<keyword evidence="2" id="KW-0342">GTP-binding</keyword>
<keyword evidence="7" id="KW-0378">Hydrolase</keyword>
<evidence type="ECO:0000256" key="3">
    <source>
        <dbReference type="ARBA" id="ARBA00037770"/>
    </source>
</evidence>
<comment type="function">
    <text evidence="3">Possible regulatory or functional link with the histocompatibility cluster.</text>
</comment>
<dbReference type="AlphaFoldDB" id="A0A316UPJ7"/>
<sequence length="651" mass="72205">MPRKQASKKAANGRGNDGSALTLAKASLPKPEAVRRQRQKQAAGIESRFSKLNGQALENMNLIATYTPLQRPIDADRVATMTQQRIDGSDGDDQEAAWTLPKKPRWRHDMEKKEVQSNEESVFANWLEDIDERQSARSHLGADNQRLFTEAIPVPQLPKPRPTQTLLPSLFERNVAVYRQLWRVMDRSQILLVLADCRCPLLHLPNSLVGYLRRFARRRVVVVLTKKDVVGQEVAQQWKQWLEERFKEQELGWSVVCTESYAKKERLEGQGSRSRIVPYLSPTSRRELVEAIANVHAGLVTPPASVQCDPQRLKEWQPSCNDTIDWAAIIAAADDAAAAETSQATSSSSSSSFPPLTLGLIGQPNVGKSSLLNALLGRKVVHASRTPGKTKTFQTHRLPTSNPGSVVELCDCPGLVFPSSAGQELQTMGAILPISQTQAVLQAVRFVAEQIPLEEVFGLEMPANEEEATGPEARVWTATTILEAICARHGYRTAKAGRYDVNRAGNLVLRIVAEGRRVRWAFRPPGWKAEEGSTGDGVWLRDGTDEAAVLQSNERQTSLLSLDESDDDDDEDDWQQEKIKGEQRRASKSVQFSDDVEGGLSDESSEGSEDEQDSEEGEAQTTKVKSMFDALAVEDGDERETESDEDESDKE</sequence>
<proteinExistence type="predicted"/>
<organism evidence="7 8">
    <name type="scientific">Jaminaea rosea</name>
    <dbReference type="NCBI Taxonomy" id="1569628"/>
    <lineage>
        <taxon>Eukaryota</taxon>
        <taxon>Fungi</taxon>
        <taxon>Dikarya</taxon>
        <taxon>Basidiomycota</taxon>
        <taxon>Ustilaginomycotina</taxon>
        <taxon>Exobasidiomycetes</taxon>
        <taxon>Microstromatales</taxon>
        <taxon>Microstromatales incertae sedis</taxon>
        <taxon>Jaminaea</taxon>
    </lineage>
</organism>
<accession>A0A316UPJ7</accession>
<name>A0A316UPJ7_9BASI</name>
<feature type="region of interest" description="Disordered" evidence="5">
    <location>
        <begin position="551"/>
        <end position="651"/>
    </location>
</feature>
<dbReference type="PRINTS" id="PR00326">
    <property type="entry name" value="GTP1OBG"/>
</dbReference>
<feature type="compositionally biased region" description="Acidic residues" evidence="5">
    <location>
        <begin position="563"/>
        <end position="574"/>
    </location>
</feature>
<evidence type="ECO:0000256" key="2">
    <source>
        <dbReference type="ARBA" id="ARBA00023134"/>
    </source>
</evidence>
<dbReference type="InterPro" id="IPR006073">
    <property type="entry name" value="GTP-bd"/>
</dbReference>
<gene>
    <name evidence="7" type="ORF">BDZ90DRAFT_227433</name>
</gene>
<keyword evidence="8" id="KW-1185">Reference proteome</keyword>
<feature type="compositionally biased region" description="Acidic residues" evidence="5">
    <location>
        <begin position="603"/>
        <end position="618"/>
    </location>
</feature>
<evidence type="ECO:0000313" key="7">
    <source>
        <dbReference type="EMBL" id="PWN27226.1"/>
    </source>
</evidence>
<dbReference type="PANTHER" id="PTHR45709">
    <property type="entry name" value="LARGE SUBUNIT GTPASE 1 HOMOLOG-RELATED"/>
    <property type="match status" value="1"/>
</dbReference>
<dbReference type="PANTHER" id="PTHR45709:SF3">
    <property type="entry name" value="GUANINE NUCLEOTIDE-BINDING PROTEIN-LIKE 1"/>
    <property type="match status" value="1"/>
</dbReference>
<dbReference type="STRING" id="1569628.A0A316UPJ7"/>
<evidence type="ECO:0000313" key="8">
    <source>
        <dbReference type="Proteomes" id="UP000245884"/>
    </source>
</evidence>
<feature type="domain" description="G" evidence="6">
    <location>
        <begin position="358"/>
        <end position="448"/>
    </location>
</feature>
<dbReference type="SUPFAM" id="SSF52540">
    <property type="entry name" value="P-loop containing nucleoside triphosphate hydrolases"/>
    <property type="match status" value="1"/>
</dbReference>
<dbReference type="InterPro" id="IPR043358">
    <property type="entry name" value="GNL1-like"/>
</dbReference>
<evidence type="ECO:0000259" key="6">
    <source>
        <dbReference type="Pfam" id="PF01926"/>
    </source>
</evidence>
<keyword evidence="1" id="KW-0547">Nucleotide-binding</keyword>